<reference evidence="2 3" key="1">
    <citation type="submission" date="2014-12" db="EMBL/GenBank/DDBJ databases">
        <title>Genome assembly of Enhygromyxa salina DSM 15201.</title>
        <authorList>
            <person name="Sharma G."/>
            <person name="Subramanian S."/>
        </authorList>
    </citation>
    <scope>NUCLEOTIDE SEQUENCE [LARGE SCALE GENOMIC DNA]</scope>
    <source>
        <strain evidence="2 3">DSM 15201</strain>
    </source>
</reference>
<feature type="domain" description="N-acetyltransferase" evidence="1">
    <location>
        <begin position="25"/>
        <end position="186"/>
    </location>
</feature>
<organism evidence="2 3">
    <name type="scientific">Enhygromyxa salina</name>
    <dbReference type="NCBI Taxonomy" id="215803"/>
    <lineage>
        <taxon>Bacteria</taxon>
        <taxon>Pseudomonadati</taxon>
        <taxon>Myxococcota</taxon>
        <taxon>Polyangia</taxon>
        <taxon>Nannocystales</taxon>
        <taxon>Nannocystaceae</taxon>
        <taxon>Enhygromyxa</taxon>
    </lineage>
</organism>
<evidence type="ECO:0000313" key="3">
    <source>
        <dbReference type="Proteomes" id="UP000031599"/>
    </source>
</evidence>
<gene>
    <name evidence="2" type="ORF">DB30_02021</name>
</gene>
<accession>A0A0C2CLI8</accession>
<protein>
    <submittedName>
        <fullName evidence="2">Acetyltransferase, GNAT family protein</fullName>
    </submittedName>
</protein>
<dbReference type="Pfam" id="PF13302">
    <property type="entry name" value="Acetyltransf_3"/>
    <property type="match status" value="1"/>
</dbReference>
<dbReference type="PANTHER" id="PTHR43792">
    <property type="entry name" value="GNAT FAMILY, PUTATIVE (AFU_ORTHOLOGUE AFUA_3G00765)-RELATED-RELATED"/>
    <property type="match status" value="1"/>
</dbReference>
<evidence type="ECO:0000313" key="2">
    <source>
        <dbReference type="EMBL" id="KIG12106.1"/>
    </source>
</evidence>
<dbReference type="InterPro" id="IPR000182">
    <property type="entry name" value="GNAT_dom"/>
</dbReference>
<name>A0A0C2CLI8_9BACT</name>
<dbReference type="GO" id="GO:0005737">
    <property type="term" value="C:cytoplasm"/>
    <property type="evidence" value="ECO:0007669"/>
    <property type="project" value="TreeGrafter"/>
</dbReference>
<evidence type="ECO:0000259" key="1">
    <source>
        <dbReference type="PROSITE" id="PS51186"/>
    </source>
</evidence>
<dbReference type="SUPFAM" id="SSF55729">
    <property type="entry name" value="Acyl-CoA N-acyltransferases (Nat)"/>
    <property type="match status" value="1"/>
</dbReference>
<dbReference type="RefSeq" id="WP_146662428.1">
    <property type="nucleotide sequence ID" value="NZ_JMCC02000150.1"/>
</dbReference>
<dbReference type="Proteomes" id="UP000031599">
    <property type="component" value="Unassembled WGS sequence"/>
</dbReference>
<dbReference type="GO" id="GO:0008999">
    <property type="term" value="F:protein-N-terminal-alanine acetyltransferase activity"/>
    <property type="evidence" value="ECO:0007669"/>
    <property type="project" value="TreeGrafter"/>
</dbReference>
<dbReference type="EMBL" id="JMCC02000150">
    <property type="protein sequence ID" value="KIG12106.1"/>
    <property type="molecule type" value="Genomic_DNA"/>
</dbReference>
<dbReference type="Gene3D" id="3.40.630.30">
    <property type="match status" value="1"/>
</dbReference>
<proteinExistence type="predicted"/>
<comment type="caution">
    <text evidence="2">The sequence shown here is derived from an EMBL/GenBank/DDBJ whole genome shotgun (WGS) entry which is preliminary data.</text>
</comment>
<dbReference type="PROSITE" id="PS51186">
    <property type="entry name" value="GNAT"/>
    <property type="match status" value="1"/>
</dbReference>
<dbReference type="AlphaFoldDB" id="A0A0C2CLI8"/>
<dbReference type="InterPro" id="IPR051531">
    <property type="entry name" value="N-acetyltransferase"/>
</dbReference>
<keyword evidence="2" id="KW-0808">Transferase</keyword>
<dbReference type="InterPro" id="IPR016181">
    <property type="entry name" value="Acyl_CoA_acyltransferase"/>
</dbReference>
<dbReference type="PANTHER" id="PTHR43792:SF9">
    <property type="entry name" value="RIBOSOMAL-PROTEIN-ALANINE ACETYLTRANSFERASE"/>
    <property type="match status" value="1"/>
</dbReference>
<sequence>MSDAPTPSFERLPGEQLPTLECTRVRLRRLNHDDAADVFRVFSDPEVMRYWSSLPIQTPEQASALIEQTHACFAEHTLYQWGIERRSDSRVIGTVTLASLDAANRRAEIGFALARDTWGAGYMIEAARAVISLAFETMGLERIEADVDPRNAASLVLLAKLDFVREGLLRERWRVGTEVADSVMLGLLRREWAGRPA</sequence>